<dbReference type="PANTHER" id="PTHR13693:SF100">
    <property type="entry name" value="8-AMINO-7-OXONONANOATE SYNTHASE"/>
    <property type="match status" value="1"/>
</dbReference>
<evidence type="ECO:0000313" key="5">
    <source>
        <dbReference type="EMBL" id="MFL1732355.1"/>
    </source>
</evidence>
<feature type="domain" description="Aminotransferase class I/classII large" evidence="4">
    <location>
        <begin position="43"/>
        <end position="383"/>
    </location>
</feature>
<dbReference type="InterPro" id="IPR015422">
    <property type="entry name" value="PyrdxlP-dep_Trfase_small"/>
</dbReference>
<dbReference type="InterPro" id="IPR004839">
    <property type="entry name" value="Aminotransferase_I/II_large"/>
</dbReference>
<dbReference type="RefSeq" id="WP_407069009.1">
    <property type="nucleotide sequence ID" value="NZ_JBJJXE010000006.1"/>
</dbReference>
<dbReference type="InterPro" id="IPR015424">
    <property type="entry name" value="PyrdxlP-dep_Trfase"/>
</dbReference>
<reference evidence="5 6" key="1">
    <citation type="submission" date="2024-11" db="EMBL/GenBank/DDBJ databases">
        <title>First Report of Moraxella oculi in Brazil in an Infectious Bovine Keratoconjunctivitis Outbreak.</title>
        <authorList>
            <person name="Carvalho C.V."/>
            <person name="Domingues R."/>
            <person name="Coutinho C."/>
            <person name="Honorio N.T.B.S."/>
            <person name="Faza D.R.L.R."/>
            <person name="Carvalho W.A."/>
            <person name="Machado A.B.F."/>
            <person name="Martins M.F."/>
            <person name="Gaspar E.B."/>
        </authorList>
    </citation>
    <scope>NUCLEOTIDE SEQUENCE [LARGE SCALE GENOMIC DNA]</scope>
    <source>
        <strain evidence="5 6">2117LE</strain>
    </source>
</reference>
<comment type="cofactor">
    <cofactor evidence="1">
        <name>pyridoxal 5'-phosphate</name>
        <dbReference type="ChEBI" id="CHEBI:597326"/>
    </cofactor>
</comment>
<dbReference type="GO" id="GO:0008483">
    <property type="term" value="F:transaminase activity"/>
    <property type="evidence" value="ECO:0007669"/>
    <property type="project" value="UniProtKB-KW"/>
</dbReference>
<dbReference type="SUPFAM" id="SSF53383">
    <property type="entry name" value="PLP-dependent transferases"/>
    <property type="match status" value="1"/>
</dbReference>
<accession>A0ABW8U663</accession>
<comment type="caution">
    <text evidence="5">The sequence shown here is derived from an EMBL/GenBank/DDBJ whole genome shotgun (WGS) entry which is preliminary data.</text>
</comment>
<protein>
    <submittedName>
        <fullName evidence="5">Aminotransferase class I/II-fold pyridoxal phosphate-dependent enzyme</fullName>
    </submittedName>
</protein>
<dbReference type="Gene3D" id="3.90.1150.10">
    <property type="entry name" value="Aspartate Aminotransferase, domain 1"/>
    <property type="match status" value="1"/>
</dbReference>
<evidence type="ECO:0000256" key="2">
    <source>
        <dbReference type="ARBA" id="ARBA00022679"/>
    </source>
</evidence>
<evidence type="ECO:0000313" key="6">
    <source>
        <dbReference type="Proteomes" id="UP001624684"/>
    </source>
</evidence>
<dbReference type="EMBL" id="JBJJXE010000006">
    <property type="protein sequence ID" value="MFL1732355.1"/>
    <property type="molecule type" value="Genomic_DNA"/>
</dbReference>
<name>A0ABW8U663_9GAMM</name>
<dbReference type="InterPro" id="IPR015421">
    <property type="entry name" value="PyrdxlP-dep_Trfase_major"/>
</dbReference>
<keyword evidence="2" id="KW-0808">Transferase</keyword>
<keyword evidence="5" id="KW-0032">Aminotransferase</keyword>
<evidence type="ECO:0000256" key="1">
    <source>
        <dbReference type="ARBA" id="ARBA00001933"/>
    </source>
</evidence>
<keyword evidence="6" id="KW-1185">Reference proteome</keyword>
<dbReference type="PANTHER" id="PTHR13693">
    <property type="entry name" value="CLASS II AMINOTRANSFERASE/8-AMINO-7-OXONONANOATE SYNTHASE"/>
    <property type="match status" value="1"/>
</dbReference>
<proteinExistence type="predicted"/>
<evidence type="ECO:0000259" key="4">
    <source>
        <dbReference type="Pfam" id="PF00155"/>
    </source>
</evidence>
<dbReference type="Pfam" id="PF00155">
    <property type="entry name" value="Aminotran_1_2"/>
    <property type="match status" value="1"/>
</dbReference>
<gene>
    <name evidence="5" type="ORF">ACJHVH_05015</name>
</gene>
<dbReference type="InterPro" id="IPR050087">
    <property type="entry name" value="AON_synthase_class-II"/>
</dbReference>
<dbReference type="Proteomes" id="UP001624684">
    <property type="component" value="Unassembled WGS sequence"/>
</dbReference>
<keyword evidence="3" id="KW-0663">Pyridoxal phosphate</keyword>
<dbReference type="Gene3D" id="3.40.640.10">
    <property type="entry name" value="Type I PLP-dependent aspartate aminotransferase-like (Major domain)"/>
    <property type="match status" value="1"/>
</dbReference>
<organism evidence="5 6">
    <name type="scientific">Moraxella oculi</name>
    <dbReference type="NCBI Taxonomy" id="2940516"/>
    <lineage>
        <taxon>Bacteria</taxon>
        <taxon>Pseudomonadati</taxon>
        <taxon>Pseudomonadota</taxon>
        <taxon>Gammaproteobacteria</taxon>
        <taxon>Moraxellales</taxon>
        <taxon>Moraxellaceae</taxon>
        <taxon>Moraxella</taxon>
    </lineage>
</organism>
<sequence length="395" mass="43875">MREKLLQKYADKLSHLNQKNNVRAFYPLTHCKRHIRLAHGKSLLNLASNDYLGVATNSDWQAEFLTNVAPKYQLGASSSRLLTGNFSIYERLESRMQGLFGRSCLLFNSGYHANIGIIPALCDDGTMILADKLVHASMIDGIRLSRAKCVRYAHQDFVQLERLLQKYQDDDRIHQIVIMTESIFSMDGDVTDLAMLVRLKNRYDKSMLYVDEAHAIGTHGMGGLGCGQDFGVLDEIDLVVGAFGKAMGSMGAYVICHQVLKKYLINVVRPLIFSTALPPINVAWTDFVVARIDKLGAERQRLADLSAKLIAHVKDLGLACGSKSHIVPIVLKENAKALAAAKLCQSHGLFALAIRPPTVAINQARLRLCLNATISDDEFEKLQKVLDIIAWQVQS</sequence>
<evidence type="ECO:0000256" key="3">
    <source>
        <dbReference type="ARBA" id="ARBA00022898"/>
    </source>
</evidence>